<feature type="repeat" description="Cell wall-binding" evidence="2">
    <location>
        <begin position="492"/>
        <end position="511"/>
    </location>
</feature>
<feature type="region of interest" description="Disordered" evidence="3">
    <location>
        <begin position="395"/>
        <end position="419"/>
    </location>
</feature>
<dbReference type="Gene3D" id="2.20.120.10">
    <property type="entry name" value="Multimodular pneumococcal cell wall endolysin, domain 3"/>
    <property type="match status" value="1"/>
</dbReference>
<protein>
    <submittedName>
        <fullName evidence="5">Putative endo-beta-N-acetylglucosaminidase</fullName>
        <ecNumber evidence="5">3.2.1.96</ecNumber>
    </submittedName>
</protein>
<gene>
    <name evidence="5" type="primary">lytB_6</name>
    <name evidence="5" type="ORF">D8845_07520</name>
</gene>
<keyword evidence="5" id="KW-0378">Hydrolase</keyword>
<reference evidence="5 6" key="1">
    <citation type="submission" date="2018-11" db="EMBL/GenBank/DDBJ databases">
        <title>Species Designations Belie Phenotypic and Genotypic Heterogeneity in Oral Streptococci.</title>
        <authorList>
            <person name="Velsko I."/>
        </authorList>
    </citation>
    <scope>NUCLEOTIDE SEQUENCE [LARGE SCALE GENOMIC DNA]</scope>
    <source>
        <strain evidence="5 6">BCC55</strain>
    </source>
</reference>
<dbReference type="InterPro" id="IPR018337">
    <property type="entry name" value="Cell_wall/Cho-bd_repeat"/>
</dbReference>
<dbReference type="Proteomes" id="UP000267870">
    <property type="component" value="Unassembled WGS sequence"/>
</dbReference>
<evidence type="ECO:0000313" key="6">
    <source>
        <dbReference type="Proteomes" id="UP000267870"/>
    </source>
</evidence>
<dbReference type="GO" id="GO:0033925">
    <property type="term" value="F:mannosyl-glycoprotein endo-beta-N-acetylglucosaminidase activity"/>
    <property type="evidence" value="ECO:0007669"/>
    <property type="project" value="UniProtKB-EC"/>
</dbReference>
<feature type="region of interest" description="Disordered" evidence="3">
    <location>
        <begin position="474"/>
        <end position="495"/>
    </location>
</feature>
<dbReference type="RefSeq" id="WP_125453059.1">
    <property type="nucleotide sequence ID" value="NZ_RJNZ01000011.1"/>
</dbReference>
<keyword evidence="5" id="KW-0326">Glycosidase</keyword>
<name>A0A428DCS9_STRMT</name>
<dbReference type="Gene3D" id="2.10.270.10">
    <property type="entry name" value="Cholin Binding"/>
    <property type="match status" value="3"/>
</dbReference>
<proteinExistence type="predicted"/>
<keyword evidence="4" id="KW-0732">Signal</keyword>
<accession>A0A428DCS9</accession>
<feature type="repeat" description="Cell wall-binding" evidence="2">
    <location>
        <begin position="592"/>
        <end position="611"/>
    </location>
</feature>
<feature type="chain" id="PRO_5019138348" evidence="4">
    <location>
        <begin position="28"/>
        <end position="670"/>
    </location>
</feature>
<dbReference type="InterPro" id="IPR027607">
    <property type="entry name" value="Surf_Exclu_SEC10/PgrA"/>
</dbReference>
<keyword evidence="1" id="KW-0677">Repeat</keyword>
<comment type="caution">
    <text evidence="5">The sequence shown here is derived from an EMBL/GenBank/DDBJ whole genome shotgun (WGS) entry which is preliminary data.</text>
</comment>
<dbReference type="PROSITE" id="PS51170">
    <property type="entry name" value="CW"/>
    <property type="match status" value="3"/>
</dbReference>
<dbReference type="AlphaFoldDB" id="A0A428DCS9"/>
<sequence length="670" mass="78144">MKFRTSTLALVTTATLLAFNVNQIVHADSARQEKIAQLDRQKAEIIKANGIDSFTSNGGWYAITQIQDKIASLEQIVSSLKNPYSNKNTIKVSREYATALKTFFNSNVKENEKGEYVPVVSDEEEEQAKKVLISESQKLKQSQLDNFISDPADELDKYELNNLPKEILVELNYYALDLMNQIRRQMGLPEVTLAQSSIDFADKVAYKNLEANRSMWDWHYVKGINEVAREYGLRTSSKNDEEEKYGGQYYENAFKTSSIDKEVTVGQLKKEIYEAFVIFLYNGDEFLHAQSIAGVNYGTSRDEYFGISMRSLKDGGWFSFISIDKNDIVKSTKKNFNTQRPVDTTLTNRSSLLAKKEKELRDKKNELSKLQTAFKEYEKLTKEVNDLKLLEEKEKKEAEDRRSSSQNQNKSQSKPVKNGWKKENDSWYYYKDNQRLKNTWQGDYWLGADGKMVKSAWVDNGRYYVDDNGKYVVGKKPSTQSQTKPSQSKPVKNGWQKESGSWYYYDNDQRVKNTWKGSYYLKSDGRMAESEWIYDNSYKAWYYLKSNGIYVRDSWQGSYYLKSNGKMADKEWIYDNYYQSWFYLKEGGAYVNHQWLKIDGVWYYFKSGGYMVSNAWQGSYYLKSSGAMAVNEWIYDSYWGGWYYLKSDGSYARNEIVQGKYRVDYSGKWI</sequence>
<evidence type="ECO:0000313" key="5">
    <source>
        <dbReference type="EMBL" id="RSI91157.1"/>
    </source>
</evidence>
<dbReference type="Pfam" id="PF19085">
    <property type="entry name" value="Choline_bind_2"/>
    <property type="match status" value="3"/>
</dbReference>
<dbReference type="SUPFAM" id="SSF69360">
    <property type="entry name" value="Cell wall binding repeat"/>
    <property type="match status" value="1"/>
</dbReference>
<dbReference type="EC" id="3.2.1.96" evidence="5"/>
<organism evidence="5 6">
    <name type="scientific">Streptococcus mitis</name>
    <dbReference type="NCBI Taxonomy" id="28037"/>
    <lineage>
        <taxon>Bacteria</taxon>
        <taxon>Bacillati</taxon>
        <taxon>Bacillota</taxon>
        <taxon>Bacilli</taxon>
        <taxon>Lactobacillales</taxon>
        <taxon>Streptococcaceae</taxon>
        <taxon>Streptococcus</taxon>
        <taxon>Streptococcus mitis group</taxon>
    </lineage>
</organism>
<feature type="signal peptide" evidence="4">
    <location>
        <begin position="1"/>
        <end position="27"/>
    </location>
</feature>
<dbReference type="NCBIfam" id="TIGR04320">
    <property type="entry name" value="Surf_Exclu_PgrA"/>
    <property type="match status" value="1"/>
</dbReference>
<evidence type="ECO:0000256" key="1">
    <source>
        <dbReference type="ARBA" id="ARBA00022737"/>
    </source>
</evidence>
<feature type="compositionally biased region" description="Low complexity" evidence="3">
    <location>
        <begin position="475"/>
        <end position="490"/>
    </location>
</feature>
<evidence type="ECO:0000256" key="3">
    <source>
        <dbReference type="SAM" id="MobiDB-lite"/>
    </source>
</evidence>
<evidence type="ECO:0000256" key="2">
    <source>
        <dbReference type="PROSITE-ProRule" id="PRU00591"/>
    </source>
</evidence>
<feature type="repeat" description="Cell wall-binding" evidence="2">
    <location>
        <begin position="417"/>
        <end position="436"/>
    </location>
</feature>
<dbReference type="Pfam" id="PF01473">
    <property type="entry name" value="Choline_bind_1"/>
    <property type="match status" value="2"/>
</dbReference>
<evidence type="ECO:0000256" key="4">
    <source>
        <dbReference type="SAM" id="SignalP"/>
    </source>
</evidence>
<dbReference type="EMBL" id="RJNZ01000011">
    <property type="protein sequence ID" value="RSI91157.1"/>
    <property type="molecule type" value="Genomic_DNA"/>
</dbReference>
<feature type="compositionally biased region" description="Low complexity" evidence="3">
    <location>
        <begin position="404"/>
        <end position="414"/>
    </location>
</feature>